<reference evidence="1" key="1">
    <citation type="submission" date="2022-04" db="EMBL/GenBank/DDBJ databases">
        <title>Genome of the entomopathogenic fungus Entomophthora muscae.</title>
        <authorList>
            <person name="Elya C."/>
            <person name="Lovett B.R."/>
            <person name="Lee E."/>
            <person name="Macias A.M."/>
            <person name="Hajek A.E."/>
            <person name="De Bivort B.L."/>
            <person name="Kasson M.T."/>
            <person name="De Fine Licht H.H."/>
            <person name="Stajich J.E."/>
        </authorList>
    </citation>
    <scope>NUCLEOTIDE SEQUENCE</scope>
    <source>
        <strain evidence="1">Berkeley</strain>
    </source>
</reference>
<gene>
    <name evidence="1" type="ORF">DSO57_1037786</name>
</gene>
<protein>
    <submittedName>
        <fullName evidence="1">Uncharacterized protein</fullName>
    </submittedName>
</protein>
<keyword evidence="2" id="KW-1185">Reference proteome</keyword>
<comment type="caution">
    <text evidence="1">The sequence shown here is derived from an EMBL/GenBank/DDBJ whole genome shotgun (WGS) entry which is preliminary data.</text>
</comment>
<name>A0ACC2RPU7_9FUNG</name>
<evidence type="ECO:0000313" key="2">
    <source>
        <dbReference type="Proteomes" id="UP001165960"/>
    </source>
</evidence>
<dbReference type="Proteomes" id="UP001165960">
    <property type="component" value="Unassembled WGS sequence"/>
</dbReference>
<organism evidence="1 2">
    <name type="scientific">Entomophthora muscae</name>
    <dbReference type="NCBI Taxonomy" id="34485"/>
    <lineage>
        <taxon>Eukaryota</taxon>
        <taxon>Fungi</taxon>
        <taxon>Fungi incertae sedis</taxon>
        <taxon>Zoopagomycota</taxon>
        <taxon>Entomophthoromycotina</taxon>
        <taxon>Entomophthoromycetes</taxon>
        <taxon>Entomophthorales</taxon>
        <taxon>Entomophthoraceae</taxon>
        <taxon>Entomophthora</taxon>
    </lineage>
</organism>
<accession>A0ACC2RPU7</accession>
<dbReference type="EMBL" id="QTSX02006814">
    <property type="protein sequence ID" value="KAJ9052079.1"/>
    <property type="molecule type" value="Genomic_DNA"/>
</dbReference>
<evidence type="ECO:0000313" key="1">
    <source>
        <dbReference type="EMBL" id="KAJ9052079.1"/>
    </source>
</evidence>
<sequence length="86" mass="9686">MPNGKESLNILPDLLSRHPTTADSDPEYKLLNTKAVLPASALQLDLFNPVNFSDTFPFKKPNQMTLLQQDHQRPVIQSNAPLRVFT</sequence>
<proteinExistence type="predicted"/>